<evidence type="ECO:0000259" key="1">
    <source>
        <dbReference type="PROSITE" id="PS50011"/>
    </source>
</evidence>
<keyword evidence="2" id="KW-0808">Transferase</keyword>
<dbReference type="PROSITE" id="PS00028">
    <property type="entry name" value="ZINC_FINGER_C2H2_1"/>
    <property type="match status" value="1"/>
</dbReference>
<protein>
    <submittedName>
        <fullName evidence="2">Kinase-like protein</fullName>
    </submittedName>
</protein>
<dbReference type="GO" id="GO:0004674">
    <property type="term" value="F:protein serine/threonine kinase activity"/>
    <property type="evidence" value="ECO:0007669"/>
    <property type="project" value="TreeGrafter"/>
</dbReference>
<feature type="domain" description="Protein kinase" evidence="1">
    <location>
        <begin position="30"/>
        <end position="311"/>
    </location>
</feature>
<reference evidence="2 3" key="1">
    <citation type="journal article" date="2016" name="Mol. Biol. Evol.">
        <title>Comparative Genomics of Early-Diverging Mushroom-Forming Fungi Provides Insights into the Origins of Lignocellulose Decay Capabilities.</title>
        <authorList>
            <person name="Nagy L.G."/>
            <person name="Riley R."/>
            <person name="Tritt A."/>
            <person name="Adam C."/>
            <person name="Daum C."/>
            <person name="Floudas D."/>
            <person name="Sun H."/>
            <person name="Yadav J.S."/>
            <person name="Pangilinan J."/>
            <person name="Larsson K.H."/>
            <person name="Matsuura K."/>
            <person name="Barry K."/>
            <person name="Labutti K."/>
            <person name="Kuo R."/>
            <person name="Ohm R.A."/>
            <person name="Bhattacharya S.S."/>
            <person name="Shirouzu T."/>
            <person name="Yoshinaga Y."/>
            <person name="Martin F.M."/>
            <person name="Grigoriev I.V."/>
            <person name="Hibbett D.S."/>
        </authorList>
    </citation>
    <scope>NUCLEOTIDE SEQUENCE [LARGE SCALE GENOMIC DNA]</scope>
    <source>
        <strain evidence="2 3">HHB14362 ss-1</strain>
    </source>
</reference>
<organism evidence="2 3">
    <name type="scientific">Neolentinus lepideus HHB14362 ss-1</name>
    <dbReference type="NCBI Taxonomy" id="1314782"/>
    <lineage>
        <taxon>Eukaryota</taxon>
        <taxon>Fungi</taxon>
        <taxon>Dikarya</taxon>
        <taxon>Basidiomycota</taxon>
        <taxon>Agaricomycotina</taxon>
        <taxon>Agaricomycetes</taxon>
        <taxon>Gloeophyllales</taxon>
        <taxon>Gloeophyllaceae</taxon>
        <taxon>Neolentinus</taxon>
    </lineage>
</organism>
<accession>A0A165PCC2</accession>
<proteinExistence type="predicted"/>
<dbReference type="EMBL" id="KV425614">
    <property type="protein sequence ID" value="KZT20830.1"/>
    <property type="molecule type" value="Genomic_DNA"/>
</dbReference>
<dbReference type="OrthoDB" id="346907at2759"/>
<dbReference type="InterPro" id="IPR000719">
    <property type="entry name" value="Prot_kinase_dom"/>
</dbReference>
<dbReference type="InterPro" id="IPR013087">
    <property type="entry name" value="Znf_C2H2_type"/>
</dbReference>
<keyword evidence="3" id="KW-1185">Reference proteome</keyword>
<sequence length="391" mass="44285">MAYAIYIARRPAPTETILSQLDLTKQLLQVATDENVTRGHTFTRYRLQSKDDYPRFFVAKLPKHVHRLERIDLSQLPGLRISHPNLLPLHGFLILSAWLALVYDQYDDARDLEIYLNYNPGLTQRERYYLLSQIATGIDCLHSLSLIHGKIQPSNILVNSRKEARITDYGLGDIIPPFPEEADPNDPGPRYAASDIMKPAPVTELPVAYEGGNHQSEFMVTKETDVWSLGMLGILVLKTLGPSLYGGRHPFSNTRNSQHVLAAVINQGRRPSKQAYRDDMEEGKELVWDILNLCWQLAALRPSSAKIGLFFDILYCVQRLNEAEAQCKKIFSDDWHQWESATYSLWTGEGSVLPYRCKWGNCPRRFDILVNCQTHEAGHIGLSGVGDGVNP</sequence>
<dbReference type="PROSITE" id="PS50011">
    <property type="entry name" value="PROTEIN_KINASE_DOM"/>
    <property type="match status" value="1"/>
</dbReference>
<dbReference type="STRING" id="1314782.A0A165PCC2"/>
<dbReference type="PANTHER" id="PTHR44329">
    <property type="entry name" value="SERINE/THREONINE-PROTEIN KINASE TNNI3K-RELATED"/>
    <property type="match status" value="1"/>
</dbReference>
<dbReference type="InterPro" id="IPR051681">
    <property type="entry name" value="Ser/Thr_Kinases-Pseudokinases"/>
</dbReference>
<keyword evidence="2" id="KW-0418">Kinase</keyword>
<dbReference type="InParanoid" id="A0A165PCC2"/>
<gene>
    <name evidence="2" type="ORF">NEOLEDRAFT_1182164</name>
</gene>
<dbReference type="Pfam" id="PF00069">
    <property type="entry name" value="Pkinase"/>
    <property type="match status" value="1"/>
</dbReference>
<dbReference type="InterPro" id="IPR011009">
    <property type="entry name" value="Kinase-like_dom_sf"/>
</dbReference>
<dbReference type="AlphaFoldDB" id="A0A165PCC2"/>
<dbReference type="Gene3D" id="1.10.510.10">
    <property type="entry name" value="Transferase(Phosphotransferase) domain 1"/>
    <property type="match status" value="1"/>
</dbReference>
<dbReference type="GO" id="GO:0005524">
    <property type="term" value="F:ATP binding"/>
    <property type="evidence" value="ECO:0007669"/>
    <property type="project" value="InterPro"/>
</dbReference>
<dbReference type="Proteomes" id="UP000076761">
    <property type="component" value="Unassembled WGS sequence"/>
</dbReference>
<dbReference type="SUPFAM" id="SSF56112">
    <property type="entry name" value="Protein kinase-like (PK-like)"/>
    <property type="match status" value="1"/>
</dbReference>
<name>A0A165PCC2_9AGAM</name>
<evidence type="ECO:0000313" key="2">
    <source>
        <dbReference type="EMBL" id="KZT20830.1"/>
    </source>
</evidence>
<evidence type="ECO:0000313" key="3">
    <source>
        <dbReference type="Proteomes" id="UP000076761"/>
    </source>
</evidence>